<feature type="region of interest" description="Disordered" evidence="1">
    <location>
        <begin position="29"/>
        <end position="132"/>
    </location>
</feature>
<reference evidence="3" key="1">
    <citation type="journal article" date="2023" name="Commun. Biol.">
        <title>Genome analysis of Parmales, the sister group of diatoms, reveals the evolutionary specialization of diatoms from phago-mixotrophs to photoautotrophs.</title>
        <authorList>
            <person name="Ban H."/>
            <person name="Sato S."/>
            <person name="Yoshikawa S."/>
            <person name="Yamada K."/>
            <person name="Nakamura Y."/>
            <person name="Ichinomiya M."/>
            <person name="Sato N."/>
            <person name="Blanc-Mathieu R."/>
            <person name="Endo H."/>
            <person name="Kuwata A."/>
            <person name="Ogata H."/>
        </authorList>
    </citation>
    <scope>NUCLEOTIDE SEQUENCE [LARGE SCALE GENOMIC DNA]</scope>
    <source>
        <strain evidence="3">NIES 3699</strain>
    </source>
</reference>
<dbReference type="Proteomes" id="UP001165160">
    <property type="component" value="Unassembled WGS sequence"/>
</dbReference>
<evidence type="ECO:0000313" key="2">
    <source>
        <dbReference type="EMBL" id="GMH96240.1"/>
    </source>
</evidence>
<protein>
    <submittedName>
        <fullName evidence="2">Uncharacterized protein</fullName>
    </submittedName>
</protein>
<gene>
    <name evidence="2" type="ORF">TrVE_jg6457</name>
</gene>
<sequence length="279" mass="30903">MRRAQSMNDVTTLKTLHPTRATLLMHAAEDIPEEEEVGDYGFFDTLGEEEDNSSDNEGEGEDTTPVPTPPDVDALKSYLNKKRSPPSVPSVPTAIPLTSIPPTTTTTTAPTTTTTPSLPRPPTPPIKKQPRMKSCISMPNLRTPSLNRSVSFTSLQIRHHLMTLSESPCPYSGPAVGLGEFLNEENVSLNTYELSKPRKRLMYEMKLTEAERRHIVSGAGVEIDEVKSSDKEARRIRNQRSVTNAKGAVVQKLEEGMESLGRKIRRAREKNKVRNANGK</sequence>
<feature type="compositionally biased region" description="Acidic residues" evidence="1">
    <location>
        <begin position="46"/>
        <end position="62"/>
    </location>
</feature>
<dbReference type="AlphaFoldDB" id="A0A9W7BY42"/>
<evidence type="ECO:0000256" key="1">
    <source>
        <dbReference type="SAM" id="MobiDB-lite"/>
    </source>
</evidence>
<dbReference type="EMBL" id="BRXX01000180">
    <property type="protein sequence ID" value="GMH96240.1"/>
    <property type="molecule type" value="Genomic_DNA"/>
</dbReference>
<feature type="compositionally biased region" description="Pro residues" evidence="1">
    <location>
        <begin position="118"/>
        <end position="127"/>
    </location>
</feature>
<evidence type="ECO:0000313" key="3">
    <source>
        <dbReference type="Proteomes" id="UP001165160"/>
    </source>
</evidence>
<organism evidence="2 3">
    <name type="scientific">Triparma verrucosa</name>
    <dbReference type="NCBI Taxonomy" id="1606542"/>
    <lineage>
        <taxon>Eukaryota</taxon>
        <taxon>Sar</taxon>
        <taxon>Stramenopiles</taxon>
        <taxon>Ochrophyta</taxon>
        <taxon>Bolidophyceae</taxon>
        <taxon>Parmales</taxon>
        <taxon>Triparmaceae</taxon>
        <taxon>Triparma</taxon>
    </lineage>
</organism>
<name>A0A9W7BY42_9STRA</name>
<feature type="compositionally biased region" description="Low complexity" evidence="1">
    <location>
        <begin position="90"/>
        <end position="117"/>
    </location>
</feature>
<accession>A0A9W7BY42</accession>
<comment type="caution">
    <text evidence="2">The sequence shown here is derived from an EMBL/GenBank/DDBJ whole genome shotgun (WGS) entry which is preliminary data.</text>
</comment>
<keyword evidence="3" id="KW-1185">Reference proteome</keyword>
<proteinExistence type="predicted"/>